<organism evidence="2 3">
    <name type="scientific">Mycena rosella</name>
    <name type="common">Pink bonnet</name>
    <name type="synonym">Agaricus rosellus</name>
    <dbReference type="NCBI Taxonomy" id="1033263"/>
    <lineage>
        <taxon>Eukaryota</taxon>
        <taxon>Fungi</taxon>
        <taxon>Dikarya</taxon>
        <taxon>Basidiomycota</taxon>
        <taxon>Agaricomycotina</taxon>
        <taxon>Agaricomycetes</taxon>
        <taxon>Agaricomycetidae</taxon>
        <taxon>Agaricales</taxon>
        <taxon>Marasmiineae</taxon>
        <taxon>Mycenaceae</taxon>
        <taxon>Mycena</taxon>
    </lineage>
</organism>
<proteinExistence type="predicted"/>
<name>A0AAD7G9A5_MYCRO</name>
<feature type="non-terminal residue" evidence="2">
    <location>
        <position position="487"/>
    </location>
</feature>
<protein>
    <submittedName>
        <fullName evidence="2">Uncharacterized protein</fullName>
    </submittedName>
</protein>
<evidence type="ECO:0000313" key="3">
    <source>
        <dbReference type="Proteomes" id="UP001221757"/>
    </source>
</evidence>
<keyword evidence="1" id="KW-0732">Signal</keyword>
<keyword evidence="3" id="KW-1185">Reference proteome</keyword>
<feature type="chain" id="PRO_5042018976" evidence="1">
    <location>
        <begin position="26"/>
        <end position="487"/>
    </location>
</feature>
<dbReference type="AlphaFoldDB" id="A0AAD7G9A5"/>
<evidence type="ECO:0000313" key="2">
    <source>
        <dbReference type="EMBL" id="KAJ7668249.1"/>
    </source>
</evidence>
<reference evidence="2" key="1">
    <citation type="submission" date="2023-03" db="EMBL/GenBank/DDBJ databases">
        <title>Massive genome expansion in bonnet fungi (Mycena s.s.) driven by repeated elements and novel gene families across ecological guilds.</title>
        <authorList>
            <consortium name="Lawrence Berkeley National Laboratory"/>
            <person name="Harder C.B."/>
            <person name="Miyauchi S."/>
            <person name="Viragh M."/>
            <person name="Kuo A."/>
            <person name="Thoen E."/>
            <person name="Andreopoulos B."/>
            <person name="Lu D."/>
            <person name="Skrede I."/>
            <person name="Drula E."/>
            <person name="Henrissat B."/>
            <person name="Morin E."/>
            <person name="Kohler A."/>
            <person name="Barry K."/>
            <person name="LaButti K."/>
            <person name="Morin E."/>
            <person name="Salamov A."/>
            <person name="Lipzen A."/>
            <person name="Mereny Z."/>
            <person name="Hegedus B."/>
            <person name="Baldrian P."/>
            <person name="Stursova M."/>
            <person name="Weitz H."/>
            <person name="Taylor A."/>
            <person name="Grigoriev I.V."/>
            <person name="Nagy L.G."/>
            <person name="Martin F."/>
            <person name="Kauserud H."/>
        </authorList>
    </citation>
    <scope>NUCLEOTIDE SEQUENCE</scope>
    <source>
        <strain evidence="2">CBHHK067</strain>
    </source>
</reference>
<dbReference type="Proteomes" id="UP001221757">
    <property type="component" value="Unassembled WGS sequence"/>
</dbReference>
<evidence type="ECO:0000256" key="1">
    <source>
        <dbReference type="SAM" id="SignalP"/>
    </source>
</evidence>
<accession>A0AAD7G9A5</accession>
<comment type="caution">
    <text evidence="2">The sequence shown here is derived from an EMBL/GenBank/DDBJ whole genome shotgun (WGS) entry which is preliminary data.</text>
</comment>
<dbReference type="EMBL" id="JARKIE010000195">
    <property type="protein sequence ID" value="KAJ7668249.1"/>
    <property type="molecule type" value="Genomic_DNA"/>
</dbReference>
<feature type="signal peptide" evidence="1">
    <location>
        <begin position="1"/>
        <end position="25"/>
    </location>
</feature>
<sequence length="487" mass="54950">MNWSVFCSMLGRLAELSNYLAVCAAEYDNAGRTRNLAPIRSYLRFALDNLDIHFPEDGEYIYGADPTLPPPRLIAGLSRVLVNLRTTTPHRILFHYLERSTELESPPYRWNDTREIIALDHTTQFSTFKNILEHTLDNVVVYGGLDRLNDTKTSGWMDTVIQALYACWTPDQTCEPTALPTAIIHYLNNRTSDDALSQFVFKHDLKMWSAFPITLSPASYGVDPGVPIDKVLTALWRISVSPFHDRWPSNGDLRIYEAVLEGVKKISSSSSSTLSVVPMVKIKILDALEALTWSRTFEEWPLNHWLLSTETALSMPPEFLEGHVSQLIGTHSSSLHYHLVQSRVVETRIALIAEFLDNCNSGLDRYKAGETLRHIGATMPHTQIHASHQTRLANGMNRAANSHEPDVELLDAVISCEIFDLYADMPGSAPSMFRSERHAWLDDATARRQIKDILSRHVQSRITNPSPMQARAEAIVRGLNRLHVTVI</sequence>
<gene>
    <name evidence="2" type="ORF">B0H17DRAFT_1087983</name>
</gene>